<keyword evidence="4" id="KW-0460">Magnesium</keyword>
<evidence type="ECO:0000313" key="7">
    <source>
        <dbReference type="Proteomes" id="UP000470875"/>
    </source>
</evidence>
<dbReference type="InterPro" id="IPR002716">
    <property type="entry name" value="PIN_dom"/>
</dbReference>
<dbReference type="SUPFAM" id="SSF88723">
    <property type="entry name" value="PIN domain-like"/>
    <property type="match status" value="1"/>
</dbReference>
<dbReference type="Proteomes" id="UP000470875">
    <property type="component" value="Unassembled WGS sequence"/>
</dbReference>
<organism evidence="6 7">
    <name type="scientific">Scrofimicrobium canadense</name>
    <dbReference type="NCBI Taxonomy" id="2652290"/>
    <lineage>
        <taxon>Bacteria</taxon>
        <taxon>Bacillati</taxon>
        <taxon>Actinomycetota</taxon>
        <taxon>Actinomycetes</taxon>
        <taxon>Actinomycetales</taxon>
        <taxon>Actinomycetaceae</taxon>
        <taxon>Scrofimicrobium</taxon>
    </lineage>
</organism>
<feature type="domain" description="PIN" evidence="5">
    <location>
        <begin position="1"/>
        <end position="54"/>
    </location>
</feature>
<dbReference type="RefSeq" id="WP_154546328.1">
    <property type="nucleotide sequence ID" value="NZ_VULO01000014.1"/>
</dbReference>
<accession>A0A6N7VTZ9</accession>
<reference evidence="6 7" key="1">
    <citation type="submission" date="2019-08" db="EMBL/GenBank/DDBJ databases">
        <title>In-depth cultivation of the pig gut microbiome towards novel bacterial diversity and tailored functional studies.</title>
        <authorList>
            <person name="Wylensek D."/>
            <person name="Hitch T.C.A."/>
            <person name="Clavel T."/>
        </authorList>
    </citation>
    <scope>NUCLEOTIDE SEQUENCE [LARGE SCALE GENOMIC DNA]</scope>
    <source>
        <strain evidence="6 7">WB03_NA08</strain>
    </source>
</reference>
<keyword evidence="3" id="KW-0378">Hydrolase</keyword>
<evidence type="ECO:0000256" key="1">
    <source>
        <dbReference type="ARBA" id="ARBA00022722"/>
    </source>
</evidence>
<dbReference type="GO" id="GO:0016787">
    <property type="term" value="F:hydrolase activity"/>
    <property type="evidence" value="ECO:0007669"/>
    <property type="project" value="UniProtKB-KW"/>
</dbReference>
<dbReference type="EMBL" id="VULO01000014">
    <property type="protein sequence ID" value="MSS85244.1"/>
    <property type="molecule type" value="Genomic_DNA"/>
</dbReference>
<evidence type="ECO:0000313" key="6">
    <source>
        <dbReference type="EMBL" id="MSS85244.1"/>
    </source>
</evidence>
<dbReference type="Gene3D" id="3.40.50.1010">
    <property type="entry name" value="5'-nuclease"/>
    <property type="match status" value="1"/>
</dbReference>
<dbReference type="GO" id="GO:0046872">
    <property type="term" value="F:metal ion binding"/>
    <property type="evidence" value="ECO:0007669"/>
    <property type="project" value="UniProtKB-KW"/>
</dbReference>
<dbReference type="InterPro" id="IPR029060">
    <property type="entry name" value="PIN-like_dom_sf"/>
</dbReference>
<comment type="caution">
    <text evidence="6">The sequence shown here is derived from an EMBL/GenBank/DDBJ whole genome shotgun (WGS) entry which is preliminary data.</text>
</comment>
<keyword evidence="1" id="KW-0540">Nuclease</keyword>
<evidence type="ECO:0000259" key="5">
    <source>
        <dbReference type="Pfam" id="PF01850"/>
    </source>
</evidence>
<dbReference type="AlphaFoldDB" id="A0A6N7VTZ9"/>
<evidence type="ECO:0000256" key="4">
    <source>
        <dbReference type="ARBA" id="ARBA00022842"/>
    </source>
</evidence>
<protein>
    <submittedName>
        <fullName evidence="6">Type II toxin-antitoxin system VapC family toxin</fullName>
    </submittedName>
</protein>
<evidence type="ECO:0000256" key="3">
    <source>
        <dbReference type="ARBA" id="ARBA00022801"/>
    </source>
</evidence>
<keyword evidence="7" id="KW-1185">Reference proteome</keyword>
<dbReference type="GO" id="GO:0004518">
    <property type="term" value="F:nuclease activity"/>
    <property type="evidence" value="ECO:0007669"/>
    <property type="project" value="UniProtKB-KW"/>
</dbReference>
<dbReference type="Pfam" id="PF01850">
    <property type="entry name" value="PIN"/>
    <property type="match status" value="1"/>
</dbReference>
<gene>
    <name evidence="6" type="ORF">FYJ24_10855</name>
</gene>
<evidence type="ECO:0000256" key="2">
    <source>
        <dbReference type="ARBA" id="ARBA00022723"/>
    </source>
</evidence>
<keyword evidence="2" id="KW-0479">Metal-binding</keyword>
<proteinExistence type="predicted"/>
<name>A0A6N7VTZ9_9ACTO</name>
<sequence length="76" mass="8577">MLDTNVMLPWLLDDVPEQTKAVDHLFATSTEMVVPDVALIEVVFVLERVMMISRPTIVAAIRSLIGLANVRMDRRL</sequence>